<dbReference type="AlphaFoldDB" id="Q9XZD8"/>
<evidence type="ECO:0000313" key="2">
    <source>
        <dbReference type="EMBL" id="AAD25098.1"/>
    </source>
</evidence>
<feature type="region of interest" description="Disordered" evidence="1">
    <location>
        <begin position="144"/>
        <end position="229"/>
    </location>
</feature>
<dbReference type="SUPFAM" id="SSF50249">
    <property type="entry name" value="Nucleic acid-binding proteins"/>
    <property type="match status" value="2"/>
</dbReference>
<gene>
    <name evidence="2" type="primary">TGP3</name>
</gene>
<proteinExistence type="evidence at transcript level"/>
<name>Q9XZD8_TETTH</name>
<evidence type="ECO:0000256" key="1">
    <source>
        <dbReference type="SAM" id="MobiDB-lite"/>
    </source>
</evidence>
<protein>
    <submittedName>
        <fullName evidence="2">G-quartet DNA binding protein 3</fullName>
    </submittedName>
</protein>
<feature type="compositionally biased region" description="Polar residues" evidence="1">
    <location>
        <begin position="1"/>
        <end position="14"/>
    </location>
</feature>
<dbReference type="EMBL" id="AF136448">
    <property type="protein sequence ID" value="AAD25098.1"/>
    <property type="molecule type" value="mRNA"/>
</dbReference>
<sequence>MAEQVTNNQVSPQGEQKPKVQKRPRTVQLESKDPVKIADLQPRNNNSNFVGKVIEVQVLEKGNNKQGNPRKFLKGLIGDDTGVVRFDLAVKNDVVFKVDDVVSFDKAMNKVNKDGHHYIEVKRFGKYEITNGSIAAVKTDNNISTKIIPPLPEGEKKQKIIKKSNNKQNNNGKVNNNNNNNGDNNTNNNGNKMNNRTNNYRKQNNNQQRKNNNNNNSNNNNTNNSQNYKNYKQKPKRFHQALLTPIKNLKPGQNGQTVKGKVFDVQSYQKTIKNREATFFKGRVADDTANINFDFMMKEKTISEGDMVIFTNIMNKVSETGHHYIVVGKYGNYSVLNEKQININEQENKSSIEYAISSSNNATKQ</sequence>
<dbReference type="PANTHER" id="PTHR31472:SF5">
    <property type="entry name" value="OS05G0244600 PROTEIN"/>
    <property type="match status" value="1"/>
</dbReference>
<dbReference type="Gene3D" id="2.40.50.140">
    <property type="entry name" value="Nucleic acid-binding proteins"/>
    <property type="match status" value="2"/>
</dbReference>
<accession>Q9XZD8</accession>
<feature type="compositionally biased region" description="Low complexity" evidence="1">
    <location>
        <begin position="166"/>
        <end position="229"/>
    </location>
</feature>
<organism evidence="2">
    <name type="scientific">Tetrahymena thermophila</name>
    <dbReference type="NCBI Taxonomy" id="5911"/>
    <lineage>
        <taxon>Eukaryota</taxon>
        <taxon>Sar</taxon>
        <taxon>Alveolata</taxon>
        <taxon>Ciliophora</taxon>
        <taxon>Intramacronucleata</taxon>
        <taxon>Oligohymenophorea</taxon>
        <taxon>Hymenostomatida</taxon>
        <taxon>Tetrahymenina</taxon>
        <taxon>Tetrahymenidae</taxon>
        <taxon>Tetrahymena</taxon>
    </lineage>
</organism>
<reference evidence="2" key="1">
    <citation type="journal article" date="2000" name="Nucleic Acids Res.">
        <title>Two Tetrahymena G-DNA-binding proteins, TGP1 and TGP3, share novel motifs and may play a role in micronuclear division.</title>
        <authorList>
            <person name="Lu Q."/>
            <person name="Henderson E."/>
        </authorList>
    </citation>
    <scope>NUCLEOTIDE SEQUENCE</scope>
    <source>
        <strain evidence="2">C3V</strain>
    </source>
</reference>
<dbReference type="PANTHER" id="PTHR31472">
    <property type="entry name" value="OS05G0244600 PROTEIN"/>
    <property type="match status" value="1"/>
</dbReference>
<dbReference type="InterPro" id="IPR012340">
    <property type="entry name" value="NA-bd_OB-fold"/>
</dbReference>
<feature type="region of interest" description="Disordered" evidence="1">
    <location>
        <begin position="1"/>
        <end position="31"/>
    </location>
</feature>